<dbReference type="OrthoDB" id="7996634at2"/>
<dbReference type="RefSeq" id="WP_091970406.1">
    <property type="nucleotide sequence ID" value="NZ_FOPM01000006.1"/>
</dbReference>
<dbReference type="EMBL" id="FOPM01000006">
    <property type="protein sequence ID" value="SFG60737.1"/>
    <property type="molecule type" value="Genomic_DNA"/>
</dbReference>
<dbReference type="Proteomes" id="UP000199229">
    <property type="component" value="Unassembled WGS sequence"/>
</dbReference>
<proteinExistence type="predicted"/>
<reference evidence="2" key="1">
    <citation type="submission" date="2016-10" db="EMBL/GenBank/DDBJ databases">
        <authorList>
            <person name="Varghese N."/>
            <person name="Submissions S."/>
        </authorList>
    </citation>
    <scope>NUCLEOTIDE SEQUENCE [LARGE SCALE GENOMIC DNA]</scope>
    <source>
        <strain evidence="2">Gh-105</strain>
    </source>
</reference>
<evidence type="ECO:0000313" key="2">
    <source>
        <dbReference type="Proteomes" id="UP000199229"/>
    </source>
</evidence>
<gene>
    <name evidence="1" type="ORF">SAMN05192565_106163</name>
</gene>
<protein>
    <submittedName>
        <fullName evidence="1">Uncharacterized protein</fullName>
    </submittedName>
</protein>
<keyword evidence="2" id="KW-1185">Reference proteome</keyword>
<organism evidence="1 2">
    <name type="scientific">Methylobacterium gossipiicola</name>
    <dbReference type="NCBI Taxonomy" id="582675"/>
    <lineage>
        <taxon>Bacteria</taxon>
        <taxon>Pseudomonadati</taxon>
        <taxon>Pseudomonadota</taxon>
        <taxon>Alphaproteobacteria</taxon>
        <taxon>Hyphomicrobiales</taxon>
        <taxon>Methylobacteriaceae</taxon>
        <taxon>Methylobacterium</taxon>
    </lineage>
</organism>
<accession>A0A1I2TBR4</accession>
<dbReference type="AlphaFoldDB" id="A0A1I2TBR4"/>
<name>A0A1I2TBR4_9HYPH</name>
<sequence>MPPSPPPRYTAAELIEELREAAEEIAPELNGIRPEETLEGEAAQTLEEMADALRRIAAGAPRPQELARIALEARAPLRPFGKPKNTVVKMQRPRR</sequence>
<evidence type="ECO:0000313" key="1">
    <source>
        <dbReference type="EMBL" id="SFG60737.1"/>
    </source>
</evidence>